<dbReference type="PANTHER" id="PTHR43273:SF8">
    <property type="entry name" value="RADICAL SAM DOMAIN PROTEIN"/>
    <property type="match status" value="1"/>
</dbReference>
<dbReference type="PANTHER" id="PTHR43273">
    <property type="entry name" value="ANAEROBIC SULFATASE-MATURATING ENZYME HOMOLOG ASLB-RELATED"/>
    <property type="match status" value="1"/>
</dbReference>
<evidence type="ECO:0000256" key="2">
    <source>
        <dbReference type="ARBA" id="ARBA00022723"/>
    </source>
</evidence>
<keyword evidence="3" id="KW-0408">Iron</keyword>
<dbReference type="SFLD" id="SFLDS00029">
    <property type="entry name" value="Radical_SAM"/>
    <property type="match status" value="1"/>
</dbReference>
<dbReference type="CDD" id="cd01335">
    <property type="entry name" value="Radical_SAM"/>
    <property type="match status" value="1"/>
</dbReference>
<dbReference type="SFLD" id="SFLDG01386">
    <property type="entry name" value="main_SPASM_domain-containing"/>
    <property type="match status" value="1"/>
</dbReference>
<gene>
    <name evidence="6" type="ORF">CLV43_10946</name>
</gene>
<feature type="domain" description="Radical SAM core" evidence="5">
    <location>
        <begin position="3"/>
        <end position="245"/>
    </location>
</feature>
<name>A0A2T0SWM3_9PSEU</name>
<evidence type="ECO:0000313" key="6">
    <source>
        <dbReference type="EMBL" id="PRY37826.1"/>
    </source>
</evidence>
<dbReference type="InterPro" id="IPR013785">
    <property type="entry name" value="Aldolase_TIM"/>
</dbReference>
<evidence type="ECO:0000256" key="4">
    <source>
        <dbReference type="ARBA" id="ARBA00023014"/>
    </source>
</evidence>
<dbReference type="GO" id="GO:0046872">
    <property type="term" value="F:metal ion binding"/>
    <property type="evidence" value="ECO:0007669"/>
    <property type="project" value="UniProtKB-KW"/>
</dbReference>
<dbReference type="InterPro" id="IPR058240">
    <property type="entry name" value="rSAM_sf"/>
</dbReference>
<dbReference type="Proteomes" id="UP000239494">
    <property type="component" value="Unassembled WGS sequence"/>
</dbReference>
<dbReference type="Gene3D" id="3.20.20.70">
    <property type="entry name" value="Aldolase class I"/>
    <property type="match status" value="1"/>
</dbReference>
<evidence type="ECO:0000256" key="1">
    <source>
        <dbReference type="ARBA" id="ARBA00022691"/>
    </source>
</evidence>
<evidence type="ECO:0000259" key="5">
    <source>
        <dbReference type="PROSITE" id="PS51918"/>
    </source>
</evidence>
<reference evidence="6 7" key="1">
    <citation type="submission" date="2018-03" db="EMBL/GenBank/DDBJ databases">
        <title>Genomic Encyclopedia of Archaeal and Bacterial Type Strains, Phase II (KMG-II): from individual species to whole genera.</title>
        <authorList>
            <person name="Goeker M."/>
        </authorList>
    </citation>
    <scope>NUCLEOTIDE SEQUENCE [LARGE SCALE GENOMIC DNA]</scope>
    <source>
        <strain evidence="6 7">DSM 44720</strain>
    </source>
</reference>
<dbReference type="GO" id="GO:0016491">
    <property type="term" value="F:oxidoreductase activity"/>
    <property type="evidence" value="ECO:0007669"/>
    <property type="project" value="InterPro"/>
</dbReference>
<dbReference type="AlphaFoldDB" id="A0A2T0SWM3"/>
<dbReference type="InterPro" id="IPR007197">
    <property type="entry name" value="rSAM"/>
</dbReference>
<proteinExistence type="predicted"/>
<dbReference type="NCBIfam" id="TIGR04269">
    <property type="entry name" value="SAM_SPASM_FxsB"/>
    <property type="match status" value="1"/>
</dbReference>
<keyword evidence="7" id="KW-1185">Reference proteome</keyword>
<dbReference type="SFLD" id="SFLDG01067">
    <property type="entry name" value="SPASM/twitch_domain_containing"/>
    <property type="match status" value="1"/>
</dbReference>
<protein>
    <recommendedName>
        <fullName evidence="5">Radical SAM core domain-containing protein</fullName>
    </recommendedName>
</protein>
<organism evidence="6 7">
    <name type="scientific">Umezawaea tangerina</name>
    <dbReference type="NCBI Taxonomy" id="84725"/>
    <lineage>
        <taxon>Bacteria</taxon>
        <taxon>Bacillati</taxon>
        <taxon>Actinomycetota</taxon>
        <taxon>Actinomycetes</taxon>
        <taxon>Pseudonocardiales</taxon>
        <taxon>Pseudonocardiaceae</taxon>
        <taxon>Umezawaea</taxon>
    </lineage>
</organism>
<evidence type="ECO:0000256" key="3">
    <source>
        <dbReference type="ARBA" id="ARBA00023004"/>
    </source>
</evidence>
<keyword evidence="1" id="KW-0949">S-adenosyl-L-methionine</keyword>
<dbReference type="EMBL" id="PVTF01000009">
    <property type="protein sequence ID" value="PRY37826.1"/>
    <property type="molecule type" value="Genomic_DNA"/>
</dbReference>
<dbReference type="InterPro" id="IPR026335">
    <property type="entry name" value="rSAM_SPASM_FxsB"/>
</dbReference>
<comment type="caution">
    <text evidence="6">The sequence shown here is derived from an EMBL/GenBank/DDBJ whole genome shotgun (WGS) entry which is preliminary data.</text>
</comment>
<dbReference type="GO" id="GO:0051536">
    <property type="term" value="F:iron-sulfur cluster binding"/>
    <property type="evidence" value="ECO:0007669"/>
    <property type="project" value="UniProtKB-KW"/>
</dbReference>
<keyword evidence="2" id="KW-0479">Metal-binding</keyword>
<evidence type="ECO:0000313" key="7">
    <source>
        <dbReference type="Proteomes" id="UP000239494"/>
    </source>
</evidence>
<dbReference type="SFLD" id="SFLDG01072">
    <property type="entry name" value="dehydrogenase_like"/>
    <property type="match status" value="1"/>
</dbReference>
<dbReference type="InterPro" id="IPR023867">
    <property type="entry name" value="Sulphatase_maturase_rSAM"/>
</dbReference>
<sequence length="383" mass="42089">MVRAPLSLRQFILKVHGRCNLACDYCYVYTMADQRWRTRPRAMSRVVVDSAARRIADHVRAHGIPSVELVLHGGEPLLAGPEMISYCVGAVRGAVGDDAVVQVSLQTNGTLLDRPFLALLHDLGVRVSLSLDGGREAHDRHRRGHDGRGTYDRIAARLEELEGDEFRAVFAGFLCTVDIRNDPIDVYESLVGFRPPAVDFLLPHGNWLEPPPGRDRGAVETPYAEWLIAIFDRWYGAPVRETGVRVFDEMINVALGGRSGVEGVGLSPARMIVVETDGSIEDSDMLASTFEGAAATGLHVHRDPFDAALRLPAVAERQLGAAGLPSECRGCPVRRVCGGGLPVHRYDRDGFDHPSVYCKDLFALVGHVRTRLVTDLTRLRRSS</sequence>
<keyword evidence="4" id="KW-0411">Iron-sulfur</keyword>
<accession>A0A2T0SWM3</accession>
<dbReference type="SUPFAM" id="SSF102114">
    <property type="entry name" value="Radical SAM enzymes"/>
    <property type="match status" value="1"/>
</dbReference>
<dbReference type="Pfam" id="PF04055">
    <property type="entry name" value="Radical_SAM"/>
    <property type="match status" value="1"/>
</dbReference>
<dbReference type="PROSITE" id="PS51918">
    <property type="entry name" value="RADICAL_SAM"/>
    <property type="match status" value="1"/>
</dbReference>